<dbReference type="Gene3D" id="3.40.630.30">
    <property type="match status" value="1"/>
</dbReference>
<dbReference type="EMBL" id="RJUF01000176">
    <property type="protein sequence ID" value="MCP9764778.1"/>
    <property type="molecule type" value="Genomic_DNA"/>
</dbReference>
<keyword evidence="3" id="KW-1185">Reference proteome</keyword>
<protein>
    <submittedName>
        <fullName evidence="2">N-acetyltransferase</fullName>
    </submittedName>
</protein>
<accession>A0AAE3H4U8</accession>
<gene>
    <name evidence="2" type="ORF">EGI31_17705</name>
</gene>
<evidence type="ECO:0000313" key="2">
    <source>
        <dbReference type="EMBL" id="MCP9764778.1"/>
    </source>
</evidence>
<dbReference type="Pfam" id="PF13302">
    <property type="entry name" value="Acetyltransf_3"/>
    <property type="match status" value="1"/>
</dbReference>
<sequence length="167" mass="19459">MIETERLILRPLNHRQLEKYIKLDNSLEEELKVKPAKREISPDLMEALEYFIMPNVANPLKNHLFFTLWTMIWKEKNCLVGDLCFVGEPNELGEVEIGYGTYENFRNMGFMSEAVSGIINWFKPYLNAVLASTEKDNPASAKVLLKNNFVTYSSDETLVYWRMDIAR</sequence>
<dbReference type="InterPro" id="IPR016181">
    <property type="entry name" value="Acyl_CoA_acyltransferase"/>
</dbReference>
<feature type="domain" description="N-acetyltransferase" evidence="1">
    <location>
        <begin position="6"/>
        <end position="149"/>
    </location>
</feature>
<proteinExistence type="predicted"/>
<evidence type="ECO:0000313" key="3">
    <source>
        <dbReference type="Proteomes" id="UP001204144"/>
    </source>
</evidence>
<reference evidence="2 3" key="1">
    <citation type="submission" date="2018-11" db="EMBL/GenBank/DDBJ databases">
        <title>Novel bacteria species description.</title>
        <authorList>
            <person name="Han J.-H."/>
        </authorList>
    </citation>
    <scope>NUCLEOTIDE SEQUENCE [LARGE SCALE GENOMIC DNA]</scope>
    <source>
        <strain evidence="2 3">KCTC23259</strain>
    </source>
</reference>
<dbReference type="RefSeq" id="WP_255038468.1">
    <property type="nucleotide sequence ID" value="NZ_RJUF01000176.1"/>
</dbReference>
<dbReference type="PANTHER" id="PTHR43792">
    <property type="entry name" value="GNAT FAMILY, PUTATIVE (AFU_ORTHOLOGUE AFUA_3G00765)-RELATED-RELATED"/>
    <property type="match status" value="1"/>
</dbReference>
<dbReference type="AlphaFoldDB" id="A0AAE3H4U8"/>
<evidence type="ECO:0000259" key="1">
    <source>
        <dbReference type="Pfam" id="PF13302"/>
    </source>
</evidence>
<name>A0AAE3H4U8_9BACT</name>
<dbReference type="InterPro" id="IPR000182">
    <property type="entry name" value="GNAT_dom"/>
</dbReference>
<dbReference type="InterPro" id="IPR051531">
    <property type="entry name" value="N-acetyltransferase"/>
</dbReference>
<dbReference type="GO" id="GO:0016747">
    <property type="term" value="F:acyltransferase activity, transferring groups other than amino-acyl groups"/>
    <property type="evidence" value="ECO:0007669"/>
    <property type="project" value="InterPro"/>
</dbReference>
<organism evidence="2 3">
    <name type="scientific">Lacihabitans soyangensis</name>
    <dbReference type="NCBI Taxonomy" id="869394"/>
    <lineage>
        <taxon>Bacteria</taxon>
        <taxon>Pseudomonadati</taxon>
        <taxon>Bacteroidota</taxon>
        <taxon>Cytophagia</taxon>
        <taxon>Cytophagales</taxon>
        <taxon>Leadbetterellaceae</taxon>
        <taxon>Lacihabitans</taxon>
    </lineage>
</organism>
<dbReference type="SUPFAM" id="SSF55729">
    <property type="entry name" value="Acyl-CoA N-acyltransferases (Nat)"/>
    <property type="match status" value="1"/>
</dbReference>
<dbReference type="Proteomes" id="UP001204144">
    <property type="component" value="Unassembled WGS sequence"/>
</dbReference>
<dbReference type="PANTHER" id="PTHR43792:SF13">
    <property type="entry name" value="ACETYLTRANSFERASE"/>
    <property type="match status" value="1"/>
</dbReference>
<comment type="caution">
    <text evidence="2">The sequence shown here is derived from an EMBL/GenBank/DDBJ whole genome shotgun (WGS) entry which is preliminary data.</text>
</comment>